<protein>
    <submittedName>
        <fullName evidence="1">Uncharacterized protein</fullName>
    </submittedName>
</protein>
<dbReference type="AlphaFoldDB" id="Q4FMH7"/>
<name>Q4FMH7_PELUB</name>
<proteinExistence type="predicted"/>
<dbReference type="Proteomes" id="UP000002528">
    <property type="component" value="Chromosome"/>
</dbReference>
<dbReference type="STRING" id="335992.SAR11_0794"/>
<evidence type="ECO:0000313" key="1">
    <source>
        <dbReference type="EMBL" id="AAZ21612.1"/>
    </source>
</evidence>
<dbReference type="HOGENOM" id="CLU_1359331_0_0_5"/>
<accession>Q4FMH7</accession>
<evidence type="ECO:0000313" key="2">
    <source>
        <dbReference type="Proteomes" id="UP000002528"/>
    </source>
</evidence>
<dbReference type="KEGG" id="pub:SAR11_0794"/>
<keyword evidence="2" id="KW-1185">Reference proteome</keyword>
<gene>
    <name evidence="1" type="ordered locus">SAR11_0794</name>
</gene>
<dbReference type="EMBL" id="CP000084">
    <property type="protein sequence ID" value="AAZ21612.1"/>
    <property type="molecule type" value="Genomic_DNA"/>
</dbReference>
<sequence>MTKVEICESGSTIANCLNPIDITTGNGATADIASVEAGVTAATVADFGKATLGKTYTYIQTTMSRAMTITGTAGNCKTKAGINGSLGGSAGGAAVGHTGTAGSAILYVPHFTQDTANYSMMEGSNADGSSLATLATVRTTDTHFRSRQILTSPYTPVAGSSPTVFVAFDTSVAVNEVDDASCTDAGLQAAPPTVTLTVQGQ</sequence>
<organism evidence="1 2">
    <name type="scientific">Pelagibacter ubique (strain HTCC1062)</name>
    <dbReference type="NCBI Taxonomy" id="335992"/>
    <lineage>
        <taxon>Bacteria</taxon>
        <taxon>Pseudomonadati</taxon>
        <taxon>Pseudomonadota</taxon>
        <taxon>Alphaproteobacteria</taxon>
        <taxon>Candidatus Pelagibacterales</taxon>
        <taxon>Candidatus Pelagibacteraceae</taxon>
        <taxon>Candidatus Pelagibacter</taxon>
    </lineage>
</organism>
<reference evidence="1 2" key="1">
    <citation type="journal article" date="2005" name="Science">
        <title>Genome streamlining in a cosmopolitan oceanic bacterium.</title>
        <authorList>
            <person name="Giovannoni S.J."/>
            <person name="Tripp H.J."/>
            <person name="Givan S."/>
            <person name="Podar M."/>
            <person name="Vergin K.L."/>
            <person name="Baptista D."/>
            <person name="Bibbs L."/>
            <person name="Eads J."/>
            <person name="Richardson T.H."/>
            <person name="Noordewier M."/>
            <person name="Rappe M.S."/>
            <person name="Short J.M."/>
            <person name="Carrington J.C."/>
            <person name="Mathur E.J."/>
        </authorList>
    </citation>
    <scope>NUCLEOTIDE SEQUENCE [LARGE SCALE GENOMIC DNA]</scope>
    <source>
        <strain evidence="1 2">HTCC1062</strain>
    </source>
</reference>